<evidence type="ECO:0000256" key="7">
    <source>
        <dbReference type="ARBA" id="ARBA00023034"/>
    </source>
</evidence>
<dbReference type="PANTHER" id="PTHR10635">
    <property type="entry name" value="COATOMER SUBUNIT BETA"/>
    <property type="match status" value="1"/>
</dbReference>
<evidence type="ECO:0000313" key="16">
    <source>
        <dbReference type="Proteomes" id="UP000008076"/>
    </source>
</evidence>
<keyword evidence="6 10" id="KW-0653">Protein transport</keyword>
<sequence>MDGNCTLLLNNPYRDFRVEDVSKSLSQPDAKSKITALTKIITAELNGDHHPELLMEVIRNAMPCTEHQIKRLVLIYLESIDKMDKGELRPELILAINGLLQDLNHPNEYIRGITLKFLCHVSEREIIQPLVNAILENMTHKHIYVRKATANTIGHIYQIDPSLVEHAGDILRKALKEEKDSMTRVVIFSVITRYLPEHAIKFLISISQQITTFSEPFIMVVLKFIRLIYKSTPQFKSKYIEILGCLISSNSLMVKLEVASIFPLITGNAHVVTQSIQTLVDVVCSSSDVNVKITSIQRIKMICSRYPKVIKGSCISSLLRMLSIPSIRKDVLQLVMSSLAPRNAGEIVTALRKEIGKDDNEFVVEVLIALRKCKEINEGVEIDDVMFEALTTPELAKEAIEYIEYRLQGEQRENTVERLIDFIEEVSDNKTLRNVIWMICEYCNHYDEVINMFKRLIVELPNKEETFIEKDIEEKEIEEEKKDNGIIESKTVVLPDGTYGSVIETYDKQTEKNKFFQKVGLRTMIEQMDSLVISSLAIGIAKICSKVIGKEGNCIRAKGIQILLEIIKIEKKNESHNKMNQDCKEIIQNVIFIISGKKTEYDEQMKQIEEMEKGIRKEIEEGAKRKEHKDIHQFDEKIHYEIFNTTDEEENEEKESRIEQIKGERKLERLNNIVQLTGYSDPFYIEAIVTVTHFDITLDCLIMNQTPSTLQNITIELIPHGGMTVKTKPSPVTLGPGDFVRVSLGVKVDATTVGVISGYVNYDIADKGVTYNALDANLILNELRIEYLDQMRPCDVDIEVYQKKWMEYEWENKIPVDTECTDLKEYADLLCSIAKLQCITPAVMFCDSIGFLSANFYSKNLFDEDALINLSAEKIGNKISGWVRIRSKTQSLAINLGDRIVANQKRVNPK</sequence>
<dbReference type="InterPro" id="IPR029446">
    <property type="entry name" value="COPB1_appendage_platform_dom"/>
</dbReference>
<evidence type="ECO:0000256" key="11">
    <source>
        <dbReference type="SAM" id="Coils"/>
    </source>
</evidence>
<evidence type="ECO:0000259" key="13">
    <source>
        <dbReference type="Pfam" id="PF07718"/>
    </source>
</evidence>
<feature type="coiled-coil region" evidence="11">
    <location>
        <begin position="598"/>
        <end position="671"/>
    </location>
</feature>
<keyword evidence="11" id="KW-0175">Coiled coil</keyword>
<name>B0EM76_ENTDS</name>
<dbReference type="GO" id="GO:0000139">
    <property type="term" value="C:Golgi membrane"/>
    <property type="evidence" value="ECO:0007669"/>
    <property type="project" value="UniProtKB-SubCell"/>
</dbReference>
<keyword evidence="16" id="KW-1185">Reference proteome</keyword>
<keyword evidence="8 10" id="KW-0472">Membrane</keyword>
<dbReference type="InterPro" id="IPR011710">
    <property type="entry name" value="Coatomer_bsu_C"/>
</dbReference>
<dbReference type="OMA" id="CTCAQER"/>
<feature type="domain" description="Coatomer beta subunit appendage platform" evidence="14">
    <location>
        <begin position="777"/>
        <end position="900"/>
    </location>
</feature>
<evidence type="ECO:0000256" key="5">
    <source>
        <dbReference type="ARBA" id="ARBA00022892"/>
    </source>
</evidence>
<keyword evidence="5 10" id="KW-0931">ER-Golgi transport</keyword>
<dbReference type="Pfam" id="PF01602">
    <property type="entry name" value="Adaptin_N"/>
    <property type="match status" value="1"/>
</dbReference>
<dbReference type="eggNOG" id="KOG1058">
    <property type="taxonomic scope" value="Eukaryota"/>
</dbReference>
<dbReference type="OrthoDB" id="10261439at2759"/>
<dbReference type="GO" id="GO:0006891">
    <property type="term" value="P:intra-Golgi vesicle-mediated transport"/>
    <property type="evidence" value="ECO:0007669"/>
    <property type="project" value="TreeGrafter"/>
</dbReference>
<protein>
    <recommendedName>
        <fullName evidence="10">Coatomer subunit beta</fullName>
    </recommendedName>
    <alternativeName>
        <fullName evidence="10">Beta-coat protein</fullName>
    </alternativeName>
</protein>
<dbReference type="GO" id="GO:0006888">
    <property type="term" value="P:endoplasmic reticulum to Golgi vesicle-mediated transport"/>
    <property type="evidence" value="ECO:0007669"/>
    <property type="project" value="TreeGrafter"/>
</dbReference>
<evidence type="ECO:0000256" key="6">
    <source>
        <dbReference type="ARBA" id="ARBA00022927"/>
    </source>
</evidence>
<dbReference type="AlphaFoldDB" id="B0EM76"/>
<comment type="subunit">
    <text evidence="10">Oligomeric complex that consists of at least the alpha, beta, beta', gamma, delta, epsilon and zeta subunits.</text>
</comment>
<reference evidence="16" key="1">
    <citation type="submission" date="2007-12" db="EMBL/GenBank/DDBJ databases">
        <title>Annotation of Entamoeba dispar SAW760.</title>
        <authorList>
            <person name="Lorenzi H."/>
            <person name="Inman J."/>
            <person name="Schobel S."/>
            <person name="Amedeo P."/>
            <person name="Caler E."/>
        </authorList>
    </citation>
    <scope>NUCLEOTIDE SEQUENCE [LARGE SCALE GENOMIC DNA]</scope>
    <source>
        <strain evidence="16">ATCC PRA-260 / SAW760</strain>
    </source>
</reference>
<proteinExistence type="predicted"/>
<organism evidence="16">
    <name type="scientific">Entamoeba dispar (strain ATCC PRA-260 / SAW760)</name>
    <dbReference type="NCBI Taxonomy" id="370354"/>
    <lineage>
        <taxon>Eukaryota</taxon>
        <taxon>Amoebozoa</taxon>
        <taxon>Evosea</taxon>
        <taxon>Archamoebae</taxon>
        <taxon>Mastigamoebida</taxon>
        <taxon>Entamoebidae</taxon>
        <taxon>Entamoeba</taxon>
    </lineage>
</organism>
<dbReference type="InterPro" id="IPR016024">
    <property type="entry name" value="ARM-type_fold"/>
</dbReference>
<evidence type="ECO:0000256" key="4">
    <source>
        <dbReference type="ARBA" id="ARBA00022737"/>
    </source>
</evidence>
<keyword evidence="9 10" id="KW-0968">Cytoplasmic vesicle</keyword>
<evidence type="ECO:0000259" key="14">
    <source>
        <dbReference type="Pfam" id="PF14806"/>
    </source>
</evidence>
<accession>B0EM76</accession>
<evidence type="ECO:0000256" key="8">
    <source>
        <dbReference type="ARBA" id="ARBA00023136"/>
    </source>
</evidence>
<dbReference type="KEGG" id="edi:EDI_320920"/>
<keyword evidence="3 10" id="KW-0963">Cytoplasm</keyword>
<dbReference type="GeneID" id="5884386"/>
<feature type="domain" description="Coatomer beta subunit C-terminal" evidence="13">
    <location>
        <begin position="635"/>
        <end position="763"/>
    </location>
</feature>
<dbReference type="PANTHER" id="PTHR10635:SF0">
    <property type="entry name" value="COATOMER SUBUNIT BETA"/>
    <property type="match status" value="1"/>
</dbReference>
<dbReference type="Pfam" id="PF14806">
    <property type="entry name" value="Coatomer_b_Cpla"/>
    <property type="match status" value="1"/>
</dbReference>
<dbReference type="SUPFAM" id="SSF48371">
    <property type="entry name" value="ARM repeat"/>
    <property type="match status" value="1"/>
</dbReference>
<evidence type="ECO:0000256" key="10">
    <source>
        <dbReference type="PIRNR" id="PIRNR005727"/>
    </source>
</evidence>
<keyword evidence="7 10" id="KW-0333">Golgi apparatus</keyword>
<comment type="subcellular location">
    <subcellularLocation>
        <location evidence="10">Cytoplasm</location>
    </subcellularLocation>
    <subcellularLocation>
        <location evidence="1 10">Golgi apparatus membrane</location>
        <topology evidence="1 10">Peripheral membrane protein</topology>
        <orientation evidence="1 10">Cytoplasmic side</orientation>
    </subcellularLocation>
    <subcellularLocation>
        <location evidence="10">Cytoplasmic vesicle</location>
        <location evidence="10">COPI-coated vesicle membrane</location>
        <topology evidence="10">Peripheral membrane protein</topology>
        <orientation evidence="10">Cytoplasmic side</orientation>
    </subcellularLocation>
</comment>
<dbReference type="InterPro" id="IPR011989">
    <property type="entry name" value="ARM-like"/>
</dbReference>
<evidence type="ECO:0000259" key="12">
    <source>
        <dbReference type="Pfam" id="PF01602"/>
    </source>
</evidence>
<feature type="domain" description="Clathrin/coatomer adaptor adaptin-like N-terminal" evidence="12">
    <location>
        <begin position="23"/>
        <end position="510"/>
    </location>
</feature>
<evidence type="ECO:0000313" key="15">
    <source>
        <dbReference type="EMBL" id="EDR24370.1"/>
    </source>
</evidence>
<dbReference type="GO" id="GO:0006886">
    <property type="term" value="P:intracellular protein transport"/>
    <property type="evidence" value="ECO:0007669"/>
    <property type="project" value="InterPro"/>
</dbReference>
<dbReference type="GO" id="GO:0005198">
    <property type="term" value="F:structural molecule activity"/>
    <property type="evidence" value="ECO:0007669"/>
    <property type="project" value="InterPro"/>
</dbReference>
<dbReference type="Proteomes" id="UP000008076">
    <property type="component" value="Unassembled WGS sequence"/>
</dbReference>
<dbReference type="GO" id="GO:0030126">
    <property type="term" value="C:COPI vesicle coat"/>
    <property type="evidence" value="ECO:0007669"/>
    <property type="project" value="InterPro"/>
</dbReference>
<dbReference type="PIRSF" id="PIRSF005727">
    <property type="entry name" value="Coatomer_beta_subunit"/>
    <property type="match status" value="1"/>
</dbReference>
<evidence type="ECO:0000256" key="3">
    <source>
        <dbReference type="ARBA" id="ARBA00022490"/>
    </source>
</evidence>
<dbReference type="Gene3D" id="1.25.10.10">
    <property type="entry name" value="Leucine-rich Repeat Variant"/>
    <property type="match status" value="1"/>
</dbReference>
<dbReference type="InterPro" id="IPR002553">
    <property type="entry name" value="Clathrin/coatomer_adapt-like_N"/>
</dbReference>
<evidence type="ECO:0000256" key="1">
    <source>
        <dbReference type="ARBA" id="ARBA00004255"/>
    </source>
</evidence>
<dbReference type="EMBL" id="DS549983">
    <property type="protein sequence ID" value="EDR24370.1"/>
    <property type="molecule type" value="Genomic_DNA"/>
</dbReference>
<dbReference type="RefSeq" id="XP_001739253.1">
    <property type="nucleotide sequence ID" value="XM_001739201.1"/>
</dbReference>
<dbReference type="InterPro" id="IPR016460">
    <property type="entry name" value="COPB1"/>
</dbReference>
<dbReference type="Pfam" id="PF07718">
    <property type="entry name" value="Coatamer_beta_C"/>
    <property type="match status" value="1"/>
</dbReference>
<keyword evidence="2 10" id="KW-0813">Transport</keyword>
<dbReference type="VEuPathDB" id="AmoebaDB:EDI_320920"/>
<evidence type="ECO:0000256" key="9">
    <source>
        <dbReference type="ARBA" id="ARBA00023329"/>
    </source>
</evidence>
<comment type="function">
    <text evidence="10">The coatomer is a cytosolic protein complex that binds to dilysine motifs and reversibly associates with Golgi non-clathrin-coated vesicles, which further mediate biosynthetic protein transport from the ER, via the Golgi up to the trans Golgi network. Coatomer complex is required for budding from Golgi membranes, and is essential for the retrograde Golgi-to-ER transport of dilysine-tagged proteins.</text>
</comment>
<evidence type="ECO:0000256" key="2">
    <source>
        <dbReference type="ARBA" id="ARBA00022448"/>
    </source>
</evidence>
<keyword evidence="4" id="KW-0677">Repeat</keyword>
<gene>
    <name evidence="15" type="ORF">EDI_320920</name>
</gene>